<feature type="region of interest" description="Disordered" evidence="5">
    <location>
        <begin position="343"/>
        <end position="365"/>
    </location>
</feature>
<protein>
    <recommendedName>
        <fullName evidence="6">Response regulatory domain-containing protein</fullName>
    </recommendedName>
</protein>
<organism evidence="7 8">
    <name type="scientific">Dorcoceras hygrometricum</name>
    <dbReference type="NCBI Taxonomy" id="472368"/>
    <lineage>
        <taxon>Eukaryota</taxon>
        <taxon>Viridiplantae</taxon>
        <taxon>Streptophyta</taxon>
        <taxon>Embryophyta</taxon>
        <taxon>Tracheophyta</taxon>
        <taxon>Spermatophyta</taxon>
        <taxon>Magnoliopsida</taxon>
        <taxon>eudicotyledons</taxon>
        <taxon>Gunneridae</taxon>
        <taxon>Pentapetalae</taxon>
        <taxon>asterids</taxon>
        <taxon>lamiids</taxon>
        <taxon>Lamiales</taxon>
        <taxon>Gesneriaceae</taxon>
        <taxon>Didymocarpoideae</taxon>
        <taxon>Trichosporeae</taxon>
        <taxon>Loxocarpinae</taxon>
        <taxon>Dorcoceras</taxon>
    </lineage>
</organism>
<dbReference type="PANTHER" id="PTHR43874">
    <property type="entry name" value="TWO-COMPONENT RESPONSE REGULATOR"/>
    <property type="match status" value="1"/>
</dbReference>
<dbReference type="GO" id="GO:0009736">
    <property type="term" value="P:cytokinin-activated signaling pathway"/>
    <property type="evidence" value="ECO:0007669"/>
    <property type="project" value="InterPro"/>
</dbReference>
<keyword evidence="8" id="KW-1185">Reference proteome</keyword>
<keyword evidence="1" id="KW-0902">Two-component regulatory system</keyword>
<evidence type="ECO:0000256" key="3">
    <source>
        <dbReference type="ARBA" id="ARBA00023163"/>
    </source>
</evidence>
<feature type="domain" description="Response regulatory" evidence="6">
    <location>
        <begin position="22"/>
        <end position="137"/>
    </location>
</feature>
<dbReference type="InterPro" id="IPR045279">
    <property type="entry name" value="ARR-like"/>
</dbReference>
<dbReference type="Pfam" id="PF00072">
    <property type="entry name" value="Response_reg"/>
    <property type="match status" value="1"/>
</dbReference>
<feature type="compositionally biased region" description="Polar residues" evidence="5">
    <location>
        <begin position="345"/>
        <end position="354"/>
    </location>
</feature>
<dbReference type="InterPro" id="IPR001789">
    <property type="entry name" value="Sig_transdc_resp-reg_receiver"/>
</dbReference>
<evidence type="ECO:0000256" key="4">
    <source>
        <dbReference type="PROSITE-ProRule" id="PRU00169"/>
    </source>
</evidence>
<feature type="region of interest" description="Disordered" evidence="5">
    <location>
        <begin position="215"/>
        <end position="251"/>
    </location>
</feature>
<feature type="compositionally biased region" description="Basic and acidic residues" evidence="5">
    <location>
        <begin position="229"/>
        <end position="240"/>
    </location>
</feature>
<dbReference type="Gene3D" id="3.40.50.2300">
    <property type="match status" value="1"/>
</dbReference>
<keyword evidence="2" id="KW-0805">Transcription regulation</keyword>
<reference evidence="7 8" key="1">
    <citation type="journal article" date="2015" name="Proc. Natl. Acad. Sci. U.S.A.">
        <title>The resurrection genome of Boea hygrometrica: A blueprint for survival of dehydration.</title>
        <authorList>
            <person name="Xiao L."/>
            <person name="Yang G."/>
            <person name="Zhang L."/>
            <person name="Yang X."/>
            <person name="Zhao S."/>
            <person name="Ji Z."/>
            <person name="Zhou Q."/>
            <person name="Hu M."/>
            <person name="Wang Y."/>
            <person name="Chen M."/>
            <person name="Xu Y."/>
            <person name="Jin H."/>
            <person name="Xiao X."/>
            <person name="Hu G."/>
            <person name="Bao F."/>
            <person name="Hu Y."/>
            <person name="Wan P."/>
            <person name="Li L."/>
            <person name="Deng X."/>
            <person name="Kuang T."/>
            <person name="Xiang C."/>
            <person name="Zhu J.K."/>
            <person name="Oliver M.J."/>
            <person name="He Y."/>
        </authorList>
    </citation>
    <scope>NUCLEOTIDE SEQUENCE [LARGE SCALE GENOMIC DNA]</scope>
    <source>
        <strain evidence="8">cv. XS01</strain>
    </source>
</reference>
<proteinExistence type="predicted"/>
<dbReference type="SUPFAM" id="SSF52172">
    <property type="entry name" value="CheY-like"/>
    <property type="match status" value="1"/>
</dbReference>
<accession>A0A2Z7AEM5</accession>
<evidence type="ECO:0000256" key="5">
    <source>
        <dbReference type="SAM" id="MobiDB-lite"/>
    </source>
</evidence>
<dbReference type="InterPro" id="IPR011006">
    <property type="entry name" value="CheY-like_superfamily"/>
</dbReference>
<dbReference type="PROSITE" id="PS50110">
    <property type="entry name" value="RESPONSE_REGULATORY"/>
    <property type="match status" value="1"/>
</dbReference>
<keyword evidence="3" id="KW-0804">Transcription</keyword>
<dbReference type="OrthoDB" id="1743485at2759"/>
<dbReference type="CDD" id="cd17584">
    <property type="entry name" value="REC_typeB_ARR-like"/>
    <property type="match status" value="1"/>
</dbReference>
<dbReference type="SMART" id="SM00448">
    <property type="entry name" value="REC"/>
    <property type="match status" value="1"/>
</dbReference>
<name>A0A2Z7AEM5_9LAMI</name>
<evidence type="ECO:0000313" key="7">
    <source>
        <dbReference type="EMBL" id="KZV19512.1"/>
    </source>
</evidence>
<evidence type="ECO:0000256" key="2">
    <source>
        <dbReference type="ARBA" id="ARBA00023015"/>
    </source>
</evidence>
<sequence>MERGDMNKNNSTAIPAAFRGLRVLLVDNNTETLLNTALILEGYSYKVTTTELAPVALSILQERKDRFDLIMADFDMPEMDGLKFIESVQLIKDFPVLLMSSDLKKDVVKEAMAKGACYFIRKPISPGTLRSVWQHVYKRRKHQCTNDDQENVTESEKMIYCKGVDSVKGCAFDEQEIERVGCNDQIENNLDKLFNEKEGTKISEICIIDSLSAENDESEPKGRRTRTRKACDDFEQDSSRNMKPFGGKGKKLKTKERTCENIASLSSTTILPLKFNKDISAMGDKEMFPEAEGIQGVMGVPNSEELSKKFKGRLNSRYQAQELPVPPATSEDVERYFTKIMDSSPFPTTTNVQPTAGDIGGCTRR</sequence>
<evidence type="ECO:0000256" key="1">
    <source>
        <dbReference type="ARBA" id="ARBA00023012"/>
    </source>
</evidence>
<dbReference type="AlphaFoldDB" id="A0A2Z7AEM5"/>
<evidence type="ECO:0000313" key="8">
    <source>
        <dbReference type="Proteomes" id="UP000250235"/>
    </source>
</evidence>
<keyword evidence="4" id="KW-0597">Phosphoprotein</keyword>
<dbReference type="Proteomes" id="UP000250235">
    <property type="component" value="Unassembled WGS sequence"/>
</dbReference>
<evidence type="ECO:0000259" key="6">
    <source>
        <dbReference type="PROSITE" id="PS50110"/>
    </source>
</evidence>
<dbReference type="PANTHER" id="PTHR43874:SF87">
    <property type="entry name" value="HTH MYB-TYPE DOMAIN-CONTAINING PROTEIN"/>
    <property type="match status" value="1"/>
</dbReference>
<dbReference type="GO" id="GO:0000160">
    <property type="term" value="P:phosphorelay signal transduction system"/>
    <property type="evidence" value="ECO:0007669"/>
    <property type="project" value="UniProtKB-KW"/>
</dbReference>
<feature type="modified residue" description="4-aspartylphosphate" evidence="4">
    <location>
        <position position="73"/>
    </location>
</feature>
<dbReference type="EMBL" id="KV016685">
    <property type="protein sequence ID" value="KZV19512.1"/>
    <property type="molecule type" value="Genomic_DNA"/>
</dbReference>
<gene>
    <name evidence="7" type="ORF">F511_06374</name>
</gene>